<feature type="disulfide bond" evidence="6">
    <location>
        <begin position="87"/>
        <end position="140"/>
    </location>
</feature>
<comment type="similarity">
    <text evidence="2 7">Belongs to the IL-10 family.</text>
</comment>
<sequence>IISSRETRMDVRPFLCLVLSFLFAEPMTPEGRSLSFGQCEVNGVSFRELKEHFGAIKEDVQTQDKRTDMKLLKESILLNVSTSESCCLLRHMLRFYVENIFKNYNATSNTLRRKISILANAFLSIKTKLKQCHDQNRCSCGEESHKRYKLLFDEYSKVS</sequence>
<comment type="subcellular location">
    <subcellularLocation>
        <location evidence="1 7">Secreted</location>
    </subcellularLocation>
</comment>
<feature type="chain" id="PRO_5043093863" description="Interleukin family protein" evidence="7">
    <location>
        <begin position="25"/>
        <end position="159"/>
    </location>
</feature>
<evidence type="ECO:0000313" key="8">
    <source>
        <dbReference type="EMBL" id="KAK9404541.1"/>
    </source>
</evidence>
<evidence type="ECO:0000256" key="5">
    <source>
        <dbReference type="ARBA" id="ARBA00022729"/>
    </source>
</evidence>
<dbReference type="PRINTS" id="PR01937">
    <property type="entry name" value="INTRLEUKIN24"/>
</dbReference>
<accession>A0AAW1BS27</accession>
<evidence type="ECO:0000256" key="3">
    <source>
        <dbReference type="ARBA" id="ARBA00022514"/>
    </source>
</evidence>
<organism evidence="8 9">
    <name type="scientific">Crotalus adamanteus</name>
    <name type="common">Eastern diamondback rattlesnake</name>
    <dbReference type="NCBI Taxonomy" id="8729"/>
    <lineage>
        <taxon>Eukaryota</taxon>
        <taxon>Metazoa</taxon>
        <taxon>Chordata</taxon>
        <taxon>Craniata</taxon>
        <taxon>Vertebrata</taxon>
        <taxon>Euteleostomi</taxon>
        <taxon>Lepidosauria</taxon>
        <taxon>Squamata</taxon>
        <taxon>Bifurcata</taxon>
        <taxon>Unidentata</taxon>
        <taxon>Episquamata</taxon>
        <taxon>Toxicofera</taxon>
        <taxon>Serpentes</taxon>
        <taxon>Colubroidea</taxon>
        <taxon>Viperidae</taxon>
        <taxon>Crotalinae</taxon>
        <taxon>Crotalus</taxon>
    </lineage>
</organism>
<evidence type="ECO:0000256" key="2">
    <source>
        <dbReference type="ARBA" id="ARBA00008813"/>
    </source>
</evidence>
<dbReference type="PANTHER" id="PTHR48482:SF3">
    <property type="entry name" value="INTERLEUKIN-19"/>
    <property type="match status" value="1"/>
</dbReference>
<evidence type="ECO:0000256" key="4">
    <source>
        <dbReference type="ARBA" id="ARBA00022525"/>
    </source>
</evidence>
<dbReference type="SUPFAM" id="SSF47266">
    <property type="entry name" value="4-helical cytokines"/>
    <property type="match status" value="1"/>
</dbReference>
<dbReference type="Pfam" id="PF00726">
    <property type="entry name" value="IL10"/>
    <property type="match status" value="1"/>
</dbReference>
<protein>
    <recommendedName>
        <fullName evidence="7">Interleukin family protein</fullName>
    </recommendedName>
</protein>
<keyword evidence="4 7" id="KW-0964">Secreted</keyword>
<dbReference type="InterPro" id="IPR020444">
    <property type="entry name" value="IL-24"/>
</dbReference>
<dbReference type="GO" id="GO:0005125">
    <property type="term" value="F:cytokine activity"/>
    <property type="evidence" value="ECO:0007669"/>
    <property type="project" value="UniProtKB-UniRule"/>
</dbReference>
<proteinExistence type="inferred from homology"/>
<feature type="disulfide bond" evidence="6">
    <location>
        <begin position="86"/>
        <end position="138"/>
    </location>
</feature>
<dbReference type="GO" id="GO:0005615">
    <property type="term" value="C:extracellular space"/>
    <property type="evidence" value="ECO:0007669"/>
    <property type="project" value="UniProtKB-UniRule"/>
</dbReference>
<dbReference type="AlphaFoldDB" id="A0AAW1BS27"/>
<feature type="signal peptide" evidence="7">
    <location>
        <begin position="1"/>
        <end position="24"/>
    </location>
</feature>
<comment type="caution">
    <text evidence="8">The sequence shown here is derived from an EMBL/GenBank/DDBJ whole genome shotgun (WGS) entry which is preliminary data.</text>
</comment>
<feature type="disulfide bond" evidence="6">
    <location>
        <begin position="39"/>
        <end position="132"/>
    </location>
</feature>
<name>A0AAW1BS27_CROAD</name>
<reference evidence="8 9" key="1">
    <citation type="journal article" date="2024" name="Proc. Natl. Acad. Sci. U.S.A.">
        <title>The genetic regulatory architecture and epigenomic basis for age-related changes in rattlesnake venom.</title>
        <authorList>
            <person name="Hogan M.P."/>
            <person name="Holding M.L."/>
            <person name="Nystrom G.S."/>
            <person name="Colston T.J."/>
            <person name="Bartlett D.A."/>
            <person name="Mason A.J."/>
            <person name="Ellsworth S.A."/>
            <person name="Rautsaw R.M."/>
            <person name="Lawrence K.C."/>
            <person name="Strickland J.L."/>
            <person name="He B."/>
            <person name="Fraser P."/>
            <person name="Margres M.J."/>
            <person name="Gilbert D.M."/>
            <person name="Gibbs H.L."/>
            <person name="Parkinson C.L."/>
            <person name="Rokyta D.R."/>
        </authorList>
    </citation>
    <scope>NUCLEOTIDE SEQUENCE [LARGE SCALE GENOMIC DNA]</scope>
    <source>
        <strain evidence="8">DRR0105</strain>
    </source>
</reference>
<evidence type="ECO:0000256" key="7">
    <source>
        <dbReference type="RuleBase" id="RU368043"/>
    </source>
</evidence>
<dbReference type="Gene3D" id="1.20.1250.10">
    <property type="match status" value="1"/>
</dbReference>
<dbReference type="InterPro" id="IPR020443">
    <property type="entry name" value="IL-10/19/20/24/26"/>
</dbReference>
<evidence type="ECO:0000313" key="9">
    <source>
        <dbReference type="Proteomes" id="UP001474421"/>
    </source>
</evidence>
<dbReference type="PANTHER" id="PTHR48482">
    <property type="entry name" value="INTERLEUKIN-19-RELATED"/>
    <property type="match status" value="1"/>
</dbReference>
<gene>
    <name evidence="8" type="ORF">NXF25_009368</name>
</gene>
<feature type="non-terminal residue" evidence="8">
    <location>
        <position position="1"/>
    </location>
</feature>
<keyword evidence="9" id="KW-1185">Reference proteome</keyword>
<evidence type="ECO:0000256" key="1">
    <source>
        <dbReference type="ARBA" id="ARBA00004613"/>
    </source>
</evidence>
<keyword evidence="5 7" id="KW-0732">Signal</keyword>
<keyword evidence="3 7" id="KW-0202">Cytokine</keyword>
<evidence type="ECO:0000256" key="6">
    <source>
        <dbReference type="PIRSR" id="PIRSR620443-51"/>
    </source>
</evidence>
<dbReference type="EMBL" id="JAOTOJ010000003">
    <property type="protein sequence ID" value="KAK9404541.1"/>
    <property type="molecule type" value="Genomic_DNA"/>
</dbReference>
<comment type="function">
    <text evidence="7">Immune regulatory cytokine.</text>
</comment>
<keyword evidence="6" id="KW-1015">Disulfide bond</keyword>
<dbReference type="InterPro" id="IPR009079">
    <property type="entry name" value="4_helix_cytokine-like_core"/>
</dbReference>
<dbReference type="Proteomes" id="UP001474421">
    <property type="component" value="Unassembled WGS sequence"/>
</dbReference>